<dbReference type="Gene3D" id="1.10.287.10">
    <property type="entry name" value="S15/NS1, RNA-binding"/>
    <property type="match status" value="1"/>
</dbReference>
<sequence length="66" mass="7449">MAKELEIENEIVAQGDLVRKLKGDASATEDMKKEAIDKLLRLKLTYKEITGKDYAPPNARKQKVGF</sequence>
<dbReference type="EMBL" id="UYYB01137315">
    <property type="protein sequence ID" value="VDM85203.1"/>
    <property type="molecule type" value="Genomic_DNA"/>
</dbReference>
<dbReference type="Pfam" id="PF00458">
    <property type="entry name" value="WHEP-TRS"/>
    <property type="match status" value="1"/>
</dbReference>
<feature type="domain" description="WHEP-TRS" evidence="6">
    <location>
        <begin position="3"/>
        <end position="60"/>
    </location>
</feature>
<evidence type="ECO:0000256" key="3">
    <source>
        <dbReference type="ARBA" id="ARBA00022840"/>
    </source>
</evidence>
<keyword evidence="5" id="KW-0030">Aminoacyl-tRNA synthetase</keyword>
<dbReference type="PROSITE" id="PS51185">
    <property type="entry name" value="WHEP_TRS_2"/>
    <property type="match status" value="1"/>
</dbReference>
<evidence type="ECO:0000256" key="1">
    <source>
        <dbReference type="ARBA" id="ARBA00022598"/>
    </source>
</evidence>
<dbReference type="InterPro" id="IPR009068">
    <property type="entry name" value="uS15_NS1_RNA-bd_sf"/>
</dbReference>
<dbReference type="Proteomes" id="UP000270094">
    <property type="component" value="Unassembled WGS sequence"/>
</dbReference>
<name>A0A3P7JVU3_STRVU</name>
<dbReference type="SUPFAM" id="SSF47060">
    <property type="entry name" value="S15/NS1 RNA-binding domain"/>
    <property type="match status" value="1"/>
</dbReference>
<reference evidence="7 8" key="1">
    <citation type="submission" date="2018-11" db="EMBL/GenBank/DDBJ databases">
        <authorList>
            <consortium name="Pathogen Informatics"/>
        </authorList>
    </citation>
    <scope>NUCLEOTIDE SEQUENCE [LARGE SCALE GENOMIC DNA]</scope>
</reference>
<dbReference type="OrthoDB" id="1350766at2759"/>
<evidence type="ECO:0000313" key="7">
    <source>
        <dbReference type="EMBL" id="VDM85203.1"/>
    </source>
</evidence>
<evidence type="ECO:0000256" key="2">
    <source>
        <dbReference type="ARBA" id="ARBA00022741"/>
    </source>
</evidence>
<dbReference type="SMART" id="SM00991">
    <property type="entry name" value="WHEP-TRS"/>
    <property type="match status" value="1"/>
</dbReference>
<dbReference type="GO" id="GO:0004812">
    <property type="term" value="F:aminoacyl-tRNA ligase activity"/>
    <property type="evidence" value="ECO:0007669"/>
    <property type="project" value="UniProtKB-KW"/>
</dbReference>
<keyword evidence="8" id="KW-1185">Reference proteome</keyword>
<accession>A0A3P7JVU3</accession>
<evidence type="ECO:0000259" key="6">
    <source>
        <dbReference type="PROSITE" id="PS51185"/>
    </source>
</evidence>
<evidence type="ECO:0000256" key="4">
    <source>
        <dbReference type="ARBA" id="ARBA00022917"/>
    </source>
</evidence>
<keyword evidence="4" id="KW-0648">Protein biosynthesis</keyword>
<dbReference type="GO" id="GO:0006418">
    <property type="term" value="P:tRNA aminoacylation for protein translation"/>
    <property type="evidence" value="ECO:0007669"/>
    <property type="project" value="InterPro"/>
</dbReference>
<dbReference type="GO" id="GO:0005524">
    <property type="term" value="F:ATP binding"/>
    <property type="evidence" value="ECO:0007669"/>
    <property type="project" value="UniProtKB-KW"/>
</dbReference>
<gene>
    <name evidence="7" type="ORF">SVUK_LOCUS20201</name>
</gene>
<keyword evidence="3" id="KW-0067">ATP-binding</keyword>
<evidence type="ECO:0000256" key="5">
    <source>
        <dbReference type="ARBA" id="ARBA00023146"/>
    </source>
</evidence>
<evidence type="ECO:0000313" key="8">
    <source>
        <dbReference type="Proteomes" id="UP000270094"/>
    </source>
</evidence>
<keyword evidence="1" id="KW-0436">Ligase</keyword>
<proteinExistence type="predicted"/>
<protein>
    <recommendedName>
        <fullName evidence="6">WHEP-TRS domain-containing protein</fullName>
    </recommendedName>
</protein>
<organism evidence="7 8">
    <name type="scientific">Strongylus vulgaris</name>
    <name type="common">Blood worm</name>
    <dbReference type="NCBI Taxonomy" id="40348"/>
    <lineage>
        <taxon>Eukaryota</taxon>
        <taxon>Metazoa</taxon>
        <taxon>Ecdysozoa</taxon>
        <taxon>Nematoda</taxon>
        <taxon>Chromadorea</taxon>
        <taxon>Rhabditida</taxon>
        <taxon>Rhabditina</taxon>
        <taxon>Rhabditomorpha</taxon>
        <taxon>Strongyloidea</taxon>
        <taxon>Strongylidae</taxon>
        <taxon>Strongylus</taxon>
    </lineage>
</organism>
<keyword evidence="2" id="KW-0547">Nucleotide-binding</keyword>
<dbReference type="InterPro" id="IPR000738">
    <property type="entry name" value="WHEP-TRS_dom"/>
</dbReference>
<dbReference type="AlphaFoldDB" id="A0A3P7JVU3"/>